<dbReference type="SUPFAM" id="SSF53474">
    <property type="entry name" value="alpha/beta-Hydrolases"/>
    <property type="match status" value="1"/>
</dbReference>
<dbReference type="InterPro" id="IPR000073">
    <property type="entry name" value="AB_hydrolase_1"/>
</dbReference>
<reference evidence="3 4" key="1">
    <citation type="submission" date="2019-06" db="EMBL/GenBank/DDBJ databases">
        <title>Erythrobacter insulae sp. nov., isolated from a tidal flat.</title>
        <authorList>
            <person name="Yoon J.-H."/>
        </authorList>
    </citation>
    <scope>NUCLEOTIDE SEQUENCE [LARGE SCALE GENOMIC DNA]</scope>
    <source>
        <strain evidence="3 4">JBTF-M21</strain>
    </source>
</reference>
<proteinExistence type="predicted"/>
<protein>
    <submittedName>
        <fullName evidence="3">Alpha/beta fold hydrolase</fullName>
    </submittedName>
</protein>
<evidence type="ECO:0000259" key="2">
    <source>
        <dbReference type="Pfam" id="PF08386"/>
    </source>
</evidence>
<evidence type="ECO:0000313" key="3">
    <source>
        <dbReference type="EMBL" id="TRD12851.1"/>
    </source>
</evidence>
<name>A0A547PFG7_9SPHN</name>
<dbReference type="EMBL" id="VHJK01000001">
    <property type="protein sequence ID" value="TRD12851.1"/>
    <property type="molecule type" value="Genomic_DNA"/>
</dbReference>
<gene>
    <name evidence="3" type="ORF">FGU71_11625</name>
</gene>
<dbReference type="PANTHER" id="PTHR43433">
    <property type="entry name" value="HYDROLASE, ALPHA/BETA FOLD FAMILY PROTEIN"/>
    <property type="match status" value="1"/>
</dbReference>
<dbReference type="PRINTS" id="PR00111">
    <property type="entry name" value="ABHYDROLASE"/>
</dbReference>
<sequence>MEEIGGRTLRIATWRLDEQSDHPPVLFFNGIGANIEAVAPLAQTLTERGFIMFDMPGVGESPDPVVPYNPFTISWTASKLLDKLGIDQVDVMGISWGGGIAQHFAMQHANRTRRLVLIATSAGMLMMPGSPKALTKMANPRRYVDADYMIKNFETLYGEGLGKTSGKKGHMSLLKPPSPRGYMYQLICMLGWTSAPALPFLLQKPTLIMMGDEDAIVPLANGKFLSMLIPNNELVVMKGGGHLFLLSHKEECVKSIRGFLATAEHDDEDEDTAEAA</sequence>
<dbReference type="Pfam" id="PF00561">
    <property type="entry name" value="Abhydrolase_1"/>
    <property type="match status" value="1"/>
</dbReference>
<dbReference type="OrthoDB" id="7616518at2"/>
<keyword evidence="4" id="KW-1185">Reference proteome</keyword>
<organism evidence="3 4">
    <name type="scientific">Erythrobacter insulae</name>
    <dbReference type="NCBI Taxonomy" id="2584124"/>
    <lineage>
        <taxon>Bacteria</taxon>
        <taxon>Pseudomonadati</taxon>
        <taxon>Pseudomonadota</taxon>
        <taxon>Alphaproteobacteria</taxon>
        <taxon>Sphingomonadales</taxon>
        <taxon>Erythrobacteraceae</taxon>
        <taxon>Erythrobacter/Porphyrobacter group</taxon>
        <taxon>Erythrobacter</taxon>
    </lineage>
</organism>
<comment type="caution">
    <text evidence="3">The sequence shown here is derived from an EMBL/GenBank/DDBJ whole genome shotgun (WGS) entry which is preliminary data.</text>
</comment>
<keyword evidence="3" id="KW-0378">Hydrolase</keyword>
<accession>A0A547PFG7</accession>
<evidence type="ECO:0000313" key="4">
    <source>
        <dbReference type="Proteomes" id="UP000316343"/>
    </source>
</evidence>
<dbReference type="Proteomes" id="UP000316343">
    <property type="component" value="Unassembled WGS sequence"/>
</dbReference>
<dbReference type="GO" id="GO:0004806">
    <property type="term" value="F:triacylglycerol lipase activity"/>
    <property type="evidence" value="ECO:0007669"/>
    <property type="project" value="TreeGrafter"/>
</dbReference>
<feature type="domain" description="Peptidase S33 tripeptidyl aminopeptidase-like C-terminal" evidence="2">
    <location>
        <begin position="203"/>
        <end position="270"/>
    </location>
</feature>
<dbReference type="InterPro" id="IPR013595">
    <property type="entry name" value="Pept_S33_TAP-like_C"/>
</dbReference>
<dbReference type="GO" id="GO:0046503">
    <property type="term" value="P:glycerolipid catabolic process"/>
    <property type="evidence" value="ECO:0007669"/>
    <property type="project" value="TreeGrafter"/>
</dbReference>
<dbReference type="Gene3D" id="3.40.50.1820">
    <property type="entry name" value="alpha/beta hydrolase"/>
    <property type="match status" value="1"/>
</dbReference>
<evidence type="ECO:0000259" key="1">
    <source>
        <dbReference type="Pfam" id="PF00561"/>
    </source>
</evidence>
<feature type="domain" description="AB hydrolase-1" evidence="1">
    <location>
        <begin position="23"/>
        <end position="144"/>
    </location>
</feature>
<dbReference type="AlphaFoldDB" id="A0A547PFG7"/>
<dbReference type="InterPro" id="IPR029058">
    <property type="entry name" value="AB_hydrolase_fold"/>
</dbReference>
<dbReference type="PANTHER" id="PTHR43433:SF5">
    <property type="entry name" value="AB HYDROLASE-1 DOMAIN-CONTAINING PROTEIN"/>
    <property type="match status" value="1"/>
</dbReference>
<dbReference type="Pfam" id="PF08386">
    <property type="entry name" value="Abhydrolase_4"/>
    <property type="match status" value="1"/>
</dbReference>
<dbReference type="InterPro" id="IPR050471">
    <property type="entry name" value="AB_hydrolase"/>
</dbReference>